<comment type="similarity">
    <text evidence="2">Belongs to the fatty acid desaturase type 2 family.</text>
</comment>
<evidence type="ECO:0000256" key="5">
    <source>
        <dbReference type="ARBA" id="ARBA00022832"/>
    </source>
</evidence>
<keyword evidence="10" id="KW-0614">Plasmid</keyword>
<name>B5H440_STRCL</name>
<keyword evidence="9" id="KW-0275">Fatty acid biosynthesis</keyword>
<evidence type="ECO:0000313" key="11">
    <source>
        <dbReference type="Proteomes" id="UP000002357"/>
    </source>
</evidence>
<comment type="cofactor">
    <cofactor evidence="1">
        <name>Fe(2+)</name>
        <dbReference type="ChEBI" id="CHEBI:29033"/>
    </cofactor>
</comment>
<dbReference type="SUPFAM" id="SSF47240">
    <property type="entry name" value="Ferritin-like"/>
    <property type="match status" value="1"/>
</dbReference>
<sequence>MTTSAPRASAPGGIPPAPLPPLGLTVVREAVAPVVQRGADRAWSLADLDWRQVRPELLTDEDRSAVRFVTFIEDHIPGYLTWLLRTAPVDGSDLPTARVAVHREYVRFFIAWAYDEERHAAALTRYQEAAAVDTPDALRLSLAEAGRAHFDRPCPDLLGTFTYTMLQEKATQLFYQRFRAVTREPVLRRLLTLLARDEARHFGLYSQLVEAYVRRDPKAAAPHLKDVLRTFRMPLAETLPRYRRWSLDVADHCGYDHTEAYGALERLLRRYTDSRGGDGVDDLATFVTSLRALP</sequence>
<evidence type="ECO:0000256" key="8">
    <source>
        <dbReference type="ARBA" id="ARBA00023098"/>
    </source>
</evidence>
<evidence type="ECO:0000256" key="7">
    <source>
        <dbReference type="ARBA" id="ARBA00023004"/>
    </source>
</evidence>
<organism evidence="10 11">
    <name type="scientific">Streptomyces clavuligerus</name>
    <dbReference type="NCBI Taxonomy" id="1901"/>
    <lineage>
        <taxon>Bacteria</taxon>
        <taxon>Bacillati</taxon>
        <taxon>Actinomycetota</taxon>
        <taxon>Actinomycetes</taxon>
        <taxon>Kitasatosporales</taxon>
        <taxon>Streptomycetaceae</taxon>
        <taxon>Streptomyces</taxon>
    </lineage>
</organism>
<dbReference type="AlphaFoldDB" id="B5H440"/>
<dbReference type="eggNOG" id="COG1633">
    <property type="taxonomic scope" value="Bacteria"/>
</dbReference>
<dbReference type="Pfam" id="PF03405">
    <property type="entry name" value="FA_desaturase_2"/>
    <property type="match status" value="1"/>
</dbReference>
<keyword evidence="11" id="KW-1185">Reference proteome</keyword>
<keyword evidence="7" id="KW-0408">Iron</keyword>
<dbReference type="KEGG" id="sclf:BB341_30400"/>
<keyword evidence="5" id="KW-0276">Fatty acid metabolism</keyword>
<evidence type="ECO:0000256" key="6">
    <source>
        <dbReference type="ARBA" id="ARBA00023002"/>
    </source>
</evidence>
<evidence type="ECO:0000256" key="4">
    <source>
        <dbReference type="ARBA" id="ARBA00022723"/>
    </source>
</evidence>
<dbReference type="OrthoDB" id="9810404at2"/>
<dbReference type="GO" id="GO:0006633">
    <property type="term" value="P:fatty acid biosynthetic process"/>
    <property type="evidence" value="ECO:0007669"/>
    <property type="project" value="UniProtKB-KW"/>
</dbReference>
<reference evidence="10 11" key="1">
    <citation type="journal article" date="2010" name="Genome Biol. Evol.">
        <title>The sequence of a 1.8-mb bacterial linear plasmid reveals a rich evolutionary reservoir of secondary metabolic pathways.</title>
        <authorList>
            <person name="Medema M.H."/>
            <person name="Trefzer A."/>
            <person name="Kovalchuk A."/>
            <person name="van den Berg M."/>
            <person name="Mueller U."/>
            <person name="Heijne W."/>
            <person name="Wu L."/>
            <person name="Alam M.T."/>
            <person name="Ronning C.M."/>
            <person name="Nierman W.C."/>
            <person name="Bovenberg R.A.L."/>
            <person name="Breitling R."/>
            <person name="Takano E."/>
        </authorList>
    </citation>
    <scope>NUCLEOTIDE SEQUENCE [LARGE SCALE GENOMIC DNA]</scope>
    <source>
        <strain evidence="11">ATCC 27064 / DSM 738 / JCM 4710 / NBRC 13307 / NCIMB 12785 / NRRL 3585 / VKM Ac-602</strain>
        <plasmid evidence="10">pSCL4</plasmid>
    </source>
</reference>
<accession>B5H440</accession>
<dbReference type="GO" id="GO:0046872">
    <property type="term" value="F:metal ion binding"/>
    <property type="evidence" value="ECO:0007669"/>
    <property type="project" value="UniProtKB-KW"/>
</dbReference>
<protein>
    <submittedName>
        <fullName evidence="10">Putative acyl-acp desaturase</fullName>
    </submittedName>
</protein>
<dbReference type="InterPro" id="IPR009078">
    <property type="entry name" value="Ferritin-like_SF"/>
</dbReference>
<keyword evidence="4" id="KW-0479">Metal-binding</keyword>
<dbReference type="Gene3D" id="1.10.620.20">
    <property type="entry name" value="Ribonucleotide Reductase, subunit A"/>
    <property type="match status" value="1"/>
</dbReference>
<proteinExistence type="inferred from homology"/>
<evidence type="ECO:0000313" key="10">
    <source>
        <dbReference type="EMBL" id="EFG04752.2"/>
    </source>
</evidence>
<dbReference type="Proteomes" id="UP000002357">
    <property type="component" value="Plasmid pSCL4"/>
</dbReference>
<dbReference type="GO" id="GO:0045300">
    <property type="term" value="F:stearoyl-[ACP] desaturase activity"/>
    <property type="evidence" value="ECO:0007669"/>
    <property type="project" value="InterPro"/>
</dbReference>
<dbReference type="InterPro" id="IPR005067">
    <property type="entry name" value="Fatty_acid_desaturase-2"/>
</dbReference>
<dbReference type="GeneID" id="93734340"/>
<keyword evidence="8" id="KW-0443">Lipid metabolism</keyword>
<gene>
    <name evidence="10" type="ORF">SCLAV_p1266</name>
</gene>
<keyword evidence="6" id="KW-0560">Oxidoreductase</keyword>
<evidence type="ECO:0000256" key="1">
    <source>
        <dbReference type="ARBA" id="ARBA00001954"/>
    </source>
</evidence>
<keyword evidence="3" id="KW-0444">Lipid biosynthesis</keyword>
<evidence type="ECO:0000256" key="2">
    <source>
        <dbReference type="ARBA" id="ARBA00008749"/>
    </source>
</evidence>
<dbReference type="EMBL" id="CM000914">
    <property type="protein sequence ID" value="EFG04752.2"/>
    <property type="molecule type" value="Genomic_DNA"/>
</dbReference>
<evidence type="ECO:0000256" key="3">
    <source>
        <dbReference type="ARBA" id="ARBA00022516"/>
    </source>
</evidence>
<dbReference type="InterPro" id="IPR012348">
    <property type="entry name" value="RNR-like"/>
</dbReference>
<geneLocation type="plasmid" evidence="10 11">
    <name>pSCL4</name>
</geneLocation>
<evidence type="ECO:0000256" key="9">
    <source>
        <dbReference type="ARBA" id="ARBA00023160"/>
    </source>
</evidence>
<dbReference type="RefSeq" id="WP_003959081.1">
    <property type="nucleotide sequence ID" value="NZ_CM000914.1"/>
</dbReference>